<accession>A0ABQ1MHG8</accession>
<gene>
    <name evidence="1" type="ORF">GCM10011506_27980</name>
</gene>
<evidence type="ECO:0000313" key="2">
    <source>
        <dbReference type="Proteomes" id="UP000636010"/>
    </source>
</evidence>
<proteinExistence type="predicted"/>
<comment type="caution">
    <text evidence="1">The sequence shown here is derived from an EMBL/GenBank/DDBJ whole genome shotgun (WGS) entry which is preliminary data.</text>
</comment>
<keyword evidence="2" id="KW-1185">Reference proteome</keyword>
<organism evidence="1 2">
    <name type="scientific">Marivirga lumbricoides</name>
    <dbReference type="NCBI Taxonomy" id="1046115"/>
    <lineage>
        <taxon>Bacteria</taxon>
        <taxon>Pseudomonadati</taxon>
        <taxon>Bacteroidota</taxon>
        <taxon>Cytophagia</taxon>
        <taxon>Cytophagales</taxon>
        <taxon>Marivirgaceae</taxon>
        <taxon>Marivirga</taxon>
    </lineage>
</organism>
<evidence type="ECO:0008006" key="3">
    <source>
        <dbReference type="Google" id="ProtNLM"/>
    </source>
</evidence>
<evidence type="ECO:0000313" key="1">
    <source>
        <dbReference type="EMBL" id="GGC40812.1"/>
    </source>
</evidence>
<name>A0ABQ1MHG8_9BACT</name>
<dbReference type="RefSeq" id="WP_188464522.1">
    <property type="nucleotide sequence ID" value="NZ_BAABHU010000009.1"/>
</dbReference>
<protein>
    <recommendedName>
        <fullName evidence="3">YD repeat-containing protein</fullName>
    </recommendedName>
</protein>
<sequence>MRKYIYKVSLNLIAVFIILIIPYVSDAQITESNKQIIPASPNAASLGNYANYPVNEYTGVPQISIPIYTIQSGDITLPISVSYHASGVRVSQEASSVGLGWALNAGGVITRQVRGLDDFKSSNGYIFGDFINGPFTNFTFTNANTPEDQILDRIANGSLDGSPDLYNFNFFNHSGKMVVPKQNESVITALSINQNNLKIEYDLNQKSWMIVDGNGWRYTFSAKEYSRSFFKNQKDNTGGNWSESNITAWYLTKVENLNGDFIELEYISSGKWIESQEYYNEEITGLNTVDKGIAHSEITNPGSTNVIISKSQHDELYLKKILFNEGYMDFDYIDRRDRVSVLNSTKAKGLKKIHVYSSQNNNIVNYDFKTSYFNNNMLNSIYEEAYLRLRLDEITEYYYNDNDQEIKKPPYKFNYNSRDLPSKISESIDHYGYYNGASVYDLKNYKFERIMDGSQIEVHDLPESFGNTRQPFFSQVGKIDDTDYFILKNGMDREPNEQMMKAAVLEEIINPLLGRTKFIYEPNQYYDPNAYDIIEEELIVTDVGNNQVEIDLEEPTLIFLEFDLTNHNFNGDPYNVSVMNNMRATIENSEGNEIIRFIPTSDQEPGSEGNNVPYMNSDICVFLDAGIYEMKVDDGGYEYLEMLLKAKILKQIPNNFKLGAGLRVKAVEEYDKGHLIKKEKYEYSENAESRSSGRLLSKLGYTYRLENLLCAPYAGGNSIIHVNNYPFDLLESFYLSTFTVDRQLNFYSYSSSIRPISTSAQGNSIGYNRVKKTEVKIDELSEDNLDKNGYSIIYFKNFPDEERSLFPGMVIEPNLDNGKIEMIQTYNSENIKIKEKKFNYGDENVVKVSGIIPFKSNVVNPCENLGVEVSYRLGFWFDVESKWSYNTGWTEDKFDENGIIKRSTYKIYEYDNESHKNLTAEIFGFENTSQKITYEYPGDYPTQTDMTTEDFDKMVNELHVLDPVIKTTINEDDNLQNILVNNYEVNGDPRLISSKSYNVVDGSFDQNTSITYSTNGKVKEVVNKDGVKHSYIWGYNNSYPIVEGIGIDISSLTDIITNASGSTDLENFWADLGDFELGGDKRETFYDNIRMQLGNEVGDIKIYTYDPLIGMTSQADMNDQIVFYEYDDYNRLSLIRNTDGEIIKKISYSYR</sequence>
<dbReference type="Proteomes" id="UP000636010">
    <property type="component" value="Unassembled WGS sequence"/>
</dbReference>
<reference evidence="2" key="1">
    <citation type="journal article" date="2019" name="Int. J. Syst. Evol. Microbiol.">
        <title>The Global Catalogue of Microorganisms (GCM) 10K type strain sequencing project: providing services to taxonomists for standard genome sequencing and annotation.</title>
        <authorList>
            <consortium name="The Broad Institute Genomics Platform"/>
            <consortium name="The Broad Institute Genome Sequencing Center for Infectious Disease"/>
            <person name="Wu L."/>
            <person name="Ma J."/>
        </authorList>
    </citation>
    <scope>NUCLEOTIDE SEQUENCE [LARGE SCALE GENOMIC DNA]</scope>
    <source>
        <strain evidence="2">CGMCC 1.10832</strain>
    </source>
</reference>
<dbReference type="EMBL" id="BMEC01000009">
    <property type="protein sequence ID" value="GGC40812.1"/>
    <property type="molecule type" value="Genomic_DNA"/>
</dbReference>